<keyword evidence="2" id="KW-0175">Coiled coil</keyword>
<dbReference type="PANTHER" id="PTHR30386">
    <property type="entry name" value="MEMBRANE FUSION SUBUNIT OF EMRAB-TOLC MULTIDRUG EFFLUX PUMP"/>
    <property type="match status" value="1"/>
</dbReference>
<feature type="coiled-coil region" evidence="2">
    <location>
        <begin position="69"/>
        <end position="132"/>
    </location>
</feature>
<dbReference type="InterPro" id="IPR050739">
    <property type="entry name" value="MFP"/>
</dbReference>
<evidence type="ECO:0000256" key="2">
    <source>
        <dbReference type="SAM" id="Coils"/>
    </source>
</evidence>
<name>A0ABY8JUW1_9BRAD</name>
<dbReference type="EMBL" id="CP121646">
    <property type="protein sequence ID" value="WFU67728.1"/>
    <property type="molecule type" value="Genomic_DNA"/>
</dbReference>
<sequence>MLSVLMLTAVTPPIVADQSDRAVVNAPVTLLTAPISGEVGLLTVLPGRDVRDGETLARISNPRIDRGTLIALQEKASDARQKLDATRAKHESDFNYVSSLDGEIADQTSQLKGQLQSRIEELRARVAQSNAASGEKKALVDRQTNMVTRNAASNDMLRPTTQQYAATIHGADAEAAKLNQKMAQLNALSRGIYVGEELVALNNLAQKRRDIDLDATRMKIEQKQQAAVLADLEHLIDAETRRLATLADADVVARGQGKVSSVGAAMGRHVSAGDTISSVIDCDKRFVVAIFSYRQGQSMMPGTRVRIDGSSLRSGVVTAVVPKTSDKADERFAVPFPQTERRELYAIITPDQAGDGGPVQQAGTADASACPVGQWVTVTRENGVVPSMSVTWHRLGHYVASWIGGDAGTADTAQKTPPDADARRAGIARLHDAFHVSEPPQPKADDNEPPPGTRALVSQ</sequence>
<evidence type="ECO:0000256" key="3">
    <source>
        <dbReference type="SAM" id="MobiDB-lite"/>
    </source>
</evidence>
<accession>A0ABY8JUW1</accession>
<keyword evidence="5" id="KW-1185">Reference proteome</keyword>
<proteinExistence type="predicted"/>
<dbReference type="PANTHER" id="PTHR30386:SF19">
    <property type="entry name" value="MULTIDRUG EXPORT PROTEIN EMRA-RELATED"/>
    <property type="match status" value="1"/>
</dbReference>
<dbReference type="RefSeq" id="WP_310885872.1">
    <property type="nucleotide sequence ID" value="NZ_CP121646.1"/>
</dbReference>
<gene>
    <name evidence="4" type="ORF">QA636_20445</name>
</gene>
<protein>
    <submittedName>
        <fullName evidence="4">HlyD family efflux transporter periplasmic adaptor subunit</fullName>
    </submittedName>
</protein>
<comment type="subcellular location">
    <subcellularLocation>
        <location evidence="1">Cell envelope</location>
    </subcellularLocation>
</comment>
<evidence type="ECO:0000313" key="4">
    <source>
        <dbReference type="EMBL" id="WFU67728.1"/>
    </source>
</evidence>
<reference evidence="4 5" key="1">
    <citation type="submission" date="2023-04" db="EMBL/GenBank/DDBJ databases">
        <title>Australian commercial rhizobial inoculants.</title>
        <authorList>
            <person name="Kohlmeier M.G."/>
            <person name="O'Hara G.W."/>
            <person name="Colombi E."/>
            <person name="Ramsay J.P."/>
            <person name="Terpolilli J."/>
        </authorList>
    </citation>
    <scope>NUCLEOTIDE SEQUENCE [LARGE SCALE GENOMIC DNA]</scope>
    <source>
        <strain evidence="4 5">CB627</strain>
    </source>
</reference>
<organism evidence="4 5">
    <name type="scientific">Bradyrhizobium brasilense</name>
    <dbReference type="NCBI Taxonomy" id="1419277"/>
    <lineage>
        <taxon>Bacteria</taxon>
        <taxon>Pseudomonadati</taxon>
        <taxon>Pseudomonadota</taxon>
        <taxon>Alphaproteobacteria</taxon>
        <taxon>Hyphomicrobiales</taxon>
        <taxon>Nitrobacteraceae</taxon>
        <taxon>Bradyrhizobium</taxon>
    </lineage>
</organism>
<feature type="region of interest" description="Disordered" evidence="3">
    <location>
        <begin position="435"/>
        <end position="459"/>
    </location>
</feature>
<evidence type="ECO:0000313" key="5">
    <source>
        <dbReference type="Proteomes" id="UP001221546"/>
    </source>
</evidence>
<evidence type="ECO:0000256" key="1">
    <source>
        <dbReference type="ARBA" id="ARBA00004196"/>
    </source>
</evidence>
<dbReference type="Proteomes" id="UP001221546">
    <property type="component" value="Chromosome"/>
</dbReference>